<organism evidence="7 8">
    <name type="scientific">Pseudothauera nasutitermitis</name>
    <dbReference type="NCBI Taxonomy" id="2565930"/>
    <lineage>
        <taxon>Bacteria</taxon>
        <taxon>Pseudomonadati</taxon>
        <taxon>Pseudomonadota</taxon>
        <taxon>Betaproteobacteria</taxon>
        <taxon>Rhodocyclales</taxon>
        <taxon>Zoogloeaceae</taxon>
        <taxon>Pseudothauera</taxon>
    </lineage>
</organism>
<keyword evidence="3 7" id="KW-0032">Aminotransferase</keyword>
<dbReference type="InterPro" id="IPR004632">
    <property type="entry name" value="4NH2But_aminotransferase_bac"/>
</dbReference>
<dbReference type="InterPro" id="IPR005814">
    <property type="entry name" value="Aminotrans_3"/>
</dbReference>
<dbReference type="Gene3D" id="3.40.640.10">
    <property type="entry name" value="Type I PLP-dependent aspartate aminotransferase-like (Major domain)"/>
    <property type="match status" value="1"/>
</dbReference>
<evidence type="ECO:0000256" key="1">
    <source>
        <dbReference type="ARBA" id="ARBA00001933"/>
    </source>
</evidence>
<evidence type="ECO:0000256" key="6">
    <source>
        <dbReference type="RuleBase" id="RU003560"/>
    </source>
</evidence>
<comment type="cofactor">
    <cofactor evidence="1">
        <name>pyridoxal 5'-phosphate</name>
        <dbReference type="ChEBI" id="CHEBI:597326"/>
    </cofactor>
</comment>
<dbReference type="NCBIfam" id="TIGR00700">
    <property type="entry name" value="GABAtrnsam"/>
    <property type="match status" value="1"/>
</dbReference>
<dbReference type="PROSITE" id="PS00600">
    <property type="entry name" value="AA_TRANSFER_CLASS_3"/>
    <property type="match status" value="1"/>
</dbReference>
<dbReference type="InterPro" id="IPR050103">
    <property type="entry name" value="Class-III_PLP-dep_AT"/>
</dbReference>
<dbReference type="PANTHER" id="PTHR11986">
    <property type="entry name" value="AMINOTRANSFERASE CLASS III"/>
    <property type="match status" value="1"/>
</dbReference>
<evidence type="ECO:0000313" key="8">
    <source>
        <dbReference type="Proteomes" id="UP000308430"/>
    </source>
</evidence>
<dbReference type="GO" id="GO:0009448">
    <property type="term" value="P:gamma-aminobutyric acid metabolic process"/>
    <property type="evidence" value="ECO:0007669"/>
    <property type="project" value="InterPro"/>
</dbReference>
<dbReference type="GO" id="GO:0030170">
    <property type="term" value="F:pyridoxal phosphate binding"/>
    <property type="evidence" value="ECO:0007669"/>
    <property type="project" value="InterPro"/>
</dbReference>
<dbReference type="InterPro" id="IPR049704">
    <property type="entry name" value="Aminotrans_3_PPA_site"/>
</dbReference>
<gene>
    <name evidence="7" type="primary">gabT</name>
    <name evidence="7" type="ORF">E6C76_00985</name>
</gene>
<dbReference type="GO" id="GO:0034386">
    <property type="term" value="F:4-aminobutyrate:2-oxoglutarate transaminase activity"/>
    <property type="evidence" value="ECO:0007669"/>
    <property type="project" value="UniProtKB-EC"/>
</dbReference>
<dbReference type="RefSeq" id="WP_136346409.1">
    <property type="nucleotide sequence ID" value="NZ_SSOC01000001.1"/>
</dbReference>
<dbReference type="InterPro" id="IPR015424">
    <property type="entry name" value="PyrdxlP-dep_Trfase"/>
</dbReference>
<sequence>MNANTLPPDTDQTNAALLARRAAALPRGVGQAHQLFATRARNAEIWDVEGRRYIDFVAGIAVVNTGHAHPRVIAAAQAQIPEFTHTCFQVVAYDSYLRLCERLNALAPGDAPKKSMLVNSGAEAVENAIKIARAFTGRPGVIAFNGGFHGRTLLTLGLTGKVDPYKRGVGPFPAEIHHAPFPCALHGISVDDALHGIELLFKHDIEPERVAAFIVEPVQGEGGYYPAPAEFLRGLRALADRHGILLIADEVQTGIGRTGKLFAMEHYDVVPDLVTLAKGLGGGFPVAAIVGRADVMDGLAPGGLGGTYAGSPMACAAALAVLDVVAEEDLCQRAARLGEHMQARLRSIAARHPVIGDVRGLGAMVALEFLHDDDPARPAADIARAVIAEAFRRGLLLLSCGSYGNVLRLMIPLTIEQTVLDEGLDILAAAIDSVIAARH</sequence>
<dbReference type="Gene3D" id="3.90.1150.10">
    <property type="entry name" value="Aspartate Aminotransferase, domain 1"/>
    <property type="match status" value="1"/>
</dbReference>
<dbReference type="AlphaFoldDB" id="A0A4S4B2X9"/>
<dbReference type="FunFam" id="3.40.640.10:FF:000013">
    <property type="entry name" value="4-aminobutyrate aminotransferase"/>
    <property type="match status" value="1"/>
</dbReference>
<dbReference type="PIRSF" id="PIRSF000521">
    <property type="entry name" value="Transaminase_4ab_Lys_Orn"/>
    <property type="match status" value="1"/>
</dbReference>
<comment type="caution">
    <text evidence="7">The sequence shown here is derived from an EMBL/GenBank/DDBJ whole genome shotgun (WGS) entry which is preliminary data.</text>
</comment>
<dbReference type="CDD" id="cd00610">
    <property type="entry name" value="OAT_like"/>
    <property type="match status" value="1"/>
</dbReference>
<dbReference type="PANTHER" id="PTHR11986:SF58">
    <property type="entry name" value="LEUCINE_METHIONINE RACEMASE"/>
    <property type="match status" value="1"/>
</dbReference>
<dbReference type="InterPro" id="IPR015421">
    <property type="entry name" value="PyrdxlP-dep_Trfase_major"/>
</dbReference>
<evidence type="ECO:0000313" key="7">
    <source>
        <dbReference type="EMBL" id="THF67000.1"/>
    </source>
</evidence>
<dbReference type="SUPFAM" id="SSF53383">
    <property type="entry name" value="PLP-dependent transferases"/>
    <property type="match status" value="1"/>
</dbReference>
<dbReference type="GO" id="GO:0042802">
    <property type="term" value="F:identical protein binding"/>
    <property type="evidence" value="ECO:0007669"/>
    <property type="project" value="TreeGrafter"/>
</dbReference>
<evidence type="ECO:0000256" key="4">
    <source>
        <dbReference type="ARBA" id="ARBA00022679"/>
    </source>
</evidence>
<proteinExistence type="inferred from homology"/>
<keyword evidence="4 7" id="KW-0808">Transferase</keyword>
<dbReference type="Proteomes" id="UP000308430">
    <property type="component" value="Unassembled WGS sequence"/>
</dbReference>
<reference evidence="7 8" key="1">
    <citation type="submission" date="2019-04" db="EMBL/GenBank/DDBJ databases">
        <title>Azoarcus nasutitermitis sp. nov. isolated from termite nest.</title>
        <authorList>
            <person name="Lin S.-Y."/>
            <person name="Hameed A."/>
            <person name="Hsu Y.-H."/>
            <person name="Young C.-C."/>
        </authorList>
    </citation>
    <scope>NUCLEOTIDE SEQUENCE [LARGE SCALE GENOMIC DNA]</scope>
    <source>
        <strain evidence="7 8">CC-YHH838</strain>
    </source>
</reference>
<evidence type="ECO:0000256" key="2">
    <source>
        <dbReference type="ARBA" id="ARBA00008954"/>
    </source>
</evidence>
<dbReference type="EC" id="2.6.1.19" evidence="7"/>
<accession>A0A4S4B2X9</accession>
<dbReference type="InterPro" id="IPR015422">
    <property type="entry name" value="PyrdxlP-dep_Trfase_small"/>
</dbReference>
<dbReference type="OrthoDB" id="3398487at2"/>
<comment type="similarity">
    <text evidence="2 6">Belongs to the class-III pyridoxal-phosphate-dependent aminotransferase family.</text>
</comment>
<keyword evidence="8" id="KW-1185">Reference proteome</keyword>
<keyword evidence="5 6" id="KW-0663">Pyridoxal phosphate</keyword>
<dbReference type="Pfam" id="PF00202">
    <property type="entry name" value="Aminotran_3"/>
    <property type="match status" value="1"/>
</dbReference>
<dbReference type="EMBL" id="SSOC01000001">
    <property type="protein sequence ID" value="THF67000.1"/>
    <property type="molecule type" value="Genomic_DNA"/>
</dbReference>
<evidence type="ECO:0000256" key="3">
    <source>
        <dbReference type="ARBA" id="ARBA00022576"/>
    </source>
</evidence>
<protein>
    <submittedName>
        <fullName evidence="7">4-aminobutyrate--2-oxoglutarate transaminase</fullName>
        <ecNumber evidence="7">2.6.1.19</ecNumber>
    </submittedName>
</protein>
<evidence type="ECO:0000256" key="5">
    <source>
        <dbReference type="ARBA" id="ARBA00022898"/>
    </source>
</evidence>
<name>A0A4S4B2X9_9RHOO</name>